<dbReference type="Proteomes" id="UP000258927">
    <property type="component" value="Chromosome"/>
</dbReference>
<dbReference type="SUPFAM" id="SSF56317">
    <property type="entry name" value="Carbon-nitrogen hydrolase"/>
    <property type="match status" value="1"/>
</dbReference>
<dbReference type="PANTHER" id="PTHR23088:SF27">
    <property type="entry name" value="DEAMINATED GLUTATHIONE AMIDASE"/>
    <property type="match status" value="1"/>
</dbReference>
<dbReference type="Gene3D" id="3.60.110.10">
    <property type="entry name" value="Carbon-nitrogen hydrolase"/>
    <property type="match status" value="1"/>
</dbReference>
<organism evidence="3 4">
    <name type="scientific">Maritalea myrionectae</name>
    <dbReference type="NCBI Taxonomy" id="454601"/>
    <lineage>
        <taxon>Bacteria</taxon>
        <taxon>Pseudomonadati</taxon>
        <taxon>Pseudomonadota</taxon>
        <taxon>Alphaproteobacteria</taxon>
        <taxon>Hyphomicrobiales</taxon>
        <taxon>Devosiaceae</taxon>
        <taxon>Maritalea</taxon>
    </lineage>
</organism>
<dbReference type="PROSITE" id="PS50263">
    <property type="entry name" value="CN_HYDROLASE"/>
    <property type="match status" value="1"/>
</dbReference>
<name>A0A2R4MAX1_9HYPH</name>
<accession>A0A2R4MAX1</accession>
<dbReference type="KEGG" id="mmyr:MXMO3_00606"/>
<dbReference type="Pfam" id="PF00795">
    <property type="entry name" value="CN_hydrolase"/>
    <property type="match status" value="1"/>
</dbReference>
<dbReference type="InterPro" id="IPR003010">
    <property type="entry name" value="C-N_Hydrolase"/>
</dbReference>
<dbReference type="AlphaFoldDB" id="A0A2R4MAX1"/>
<dbReference type="GO" id="GO:0016811">
    <property type="term" value="F:hydrolase activity, acting on carbon-nitrogen (but not peptide) bonds, in linear amides"/>
    <property type="evidence" value="ECO:0007669"/>
    <property type="project" value="InterPro"/>
</dbReference>
<dbReference type="STRING" id="1122213.GCA_000423365_03319"/>
<keyword evidence="4" id="KW-1185">Reference proteome</keyword>
<evidence type="ECO:0000256" key="1">
    <source>
        <dbReference type="ARBA" id="ARBA00022801"/>
    </source>
</evidence>
<evidence type="ECO:0000313" key="4">
    <source>
        <dbReference type="Proteomes" id="UP000258927"/>
    </source>
</evidence>
<evidence type="ECO:0000259" key="2">
    <source>
        <dbReference type="PROSITE" id="PS50263"/>
    </source>
</evidence>
<dbReference type="CDD" id="cd07572">
    <property type="entry name" value="nit"/>
    <property type="match status" value="1"/>
</dbReference>
<dbReference type="EMBL" id="CP021330">
    <property type="protein sequence ID" value="AVX03150.1"/>
    <property type="molecule type" value="Genomic_DNA"/>
</dbReference>
<dbReference type="PANTHER" id="PTHR23088">
    <property type="entry name" value="NITRILASE-RELATED"/>
    <property type="match status" value="1"/>
</dbReference>
<dbReference type="RefSeq" id="WP_117394895.1">
    <property type="nucleotide sequence ID" value="NZ_CP021330.1"/>
</dbReference>
<sequence>MKIAALQMRSSMQADDNIDAIAQAAQAAASQGVSYLQTPEMSVMFAERRAQLDEWATDENVERTLGALADIARNNALFLHVGSMAVPAGDGRLYNRAYLFSPNGDLLETYEKIHLFDADVEGDDPYRESDNYRPGERAVVCPVGALNLGFSICYDMRFAHLYAALREAEANVMAVPAAFTVPTGEAHWHALLRARAIETGSFVVAAAQGGAHENGRNTYGHSLIIDPWGRILAEKADDEPGLIIAPLDLSLIKEARTRLPTFANRREFSLSVNRHMS</sequence>
<feature type="domain" description="CN hydrolase" evidence="2">
    <location>
        <begin position="1"/>
        <end position="249"/>
    </location>
</feature>
<keyword evidence="1 3" id="KW-0378">Hydrolase</keyword>
<proteinExistence type="predicted"/>
<evidence type="ECO:0000313" key="3">
    <source>
        <dbReference type="EMBL" id="AVX03150.1"/>
    </source>
</evidence>
<protein>
    <submittedName>
        <fullName evidence="3">N-carbamoyl-D-amino-acid hydrolase</fullName>
    </submittedName>
</protein>
<dbReference type="InterPro" id="IPR036526">
    <property type="entry name" value="C-N_Hydrolase_sf"/>
</dbReference>
<gene>
    <name evidence="3" type="ORF">MXMO3_00606</name>
</gene>
<dbReference type="InterPro" id="IPR045254">
    <property type="entry name" value="Nit1/2_C-N_Hydrolase"/>
</dbReference>
<reference evidence="3 4" key="1">
    <citation type="submission" date="2017-05" db="EMBL/GenBank/DDBJ databases">
        <title>Genome Analysis of Maritalea myrionectae HL2708#5.</title>
        <authorList>
            <consortium name="Cotde Inc.-PKNU"/>
            <person name="Jang D."/>
            <person name="Oh H.-M."/>
        </authorList>
    </citation>
    <scope>NUCLEOTIDE SEQUENCE [LARGE SCALE GENOMIC DNA]</scope>
    <source>
        <strain evidence="3 4">HL2708#5</strain>
    </source>
</reference>